<dbReference type="GO" id="GO:0004156">
    <property type="term" value="F:dihydropteroate synthase activity"/>
    <property type="evidence" value="ECO:0007669"/>
    <property type="project" value="UniProtKB-EC"/>
</dbReference>
<evidence type="ECO:0000256" key="2">
    <source>
        <dbReference type="ARBA" id="ARBA00001946"/>
    </source>
</evidence>
<dbReference type="PANTHER" id="PTHR20941:SF1">
    <property type="entry name" value="FOLIC ACID SYNTHESIS PROTEIN FOL1"/>
    <property type="match status" value="1"/>
</dbReference>
<evidence type="ECO:0000259" key="9">
    <source>
        <dbReference type="PROSITE" id="PS00793"/>
    </source>
</evidence>
<evidence type="ECO:0000256" key="6">
    <source>
        <dbReference type="ARBA" id="ARBA00022723"/>
    </source>
</evidence>
<reference evidence="10 11" key="1">
    <citation type="submission" date="2023-04" db="EMBL/GenBank/DDBJ databases">
        <title>Spirochaete genome identified in red abalone sample constitutes a novel genus.</title>
        <authorList>
            <person name="Sharma S.P."/>
            <person name="Purcell C.M."/>
            <person name="Hyde J.R."/>
            <person name="Severin A.J."/>
        </authorList>
    </citation>
    <scope>NUCLEOTIDE SEQUENCE [LARGE SCALE GENOMIC DNA]</scope>
    <source>
        <strain evidence="10 11">SP-2023</strain>
    </source>
</reference>
<comment type="catalytic activity">
    <reaction evidence="1">
        <text>(7,8-dihydropterin-6-yl)methyl diphosphate + 4-aminobenzoate = 7,8-dihydropteroate + diphosphate</text>
        <dbReference type="Rhea" id="RHEA:19949"/>
        <dbReference type="ChEBI" id="CHEBI:17836"/>
        <dbReference type="ChEBI" id="CHEBI:17839"/>
        <dbReference type="ChEBI" id="CHEBI:33019"/>
        <dbReference type="ChEBI" id="CHEBI:72950"/>
        <dbReference type="EC" id="2.5.1.15"/>
    </reaction>
</comment>
<protein>
    <recommendedName>
        <fullName evidence="4">dihydropteroate synthase</fullName>
        <ecNumber evidence="4">2.5.1.15</ecNumber>
    </recommendedName>
</protein>
<dbReference type="EC" id="2.5.1.15" evidence="4"/>
<keyword evidence="8" id="KW-0289">Folate biosynthesis</keyword>
<keyword evidence="11" id="KW-1185">Reference proteome</keyword>
<dbReference type="InterPro" id="IPR045031">
    <property type="entry name" value="DHP_synth-like"/>
</dbReference>
<sequence>MSSVARKTDEWGYMGGEAAPALMAILNVNPDSFCDGGKYEDCSAAVAQAKQMVAEGASIIDVGGESTRPGAEAIDVETEWRRVGPVLAELRAWLREENARREWLGVPAILLSVDTYKAEVARRSLELDVDIVNDISGSCSEPEILDVLADSNAGYILVHNAFVCRPPEQGAERGILPHARKEHVAYAEPLSAISAELRRLYDRARAVGCRNIILDPGLGFGKDVSCNWQILANLSEFSQQFCQAGREELSACPPLLIGASNKRFVRCRQEQEETLGLNNGLNSGSFPLATGYDEETQGHDPYRRFLSANLAVCASAVLAGAQIIRSHEVREHYLCLRSTWELMQHRRVRQSTKS</sequence>
<evidence type="ECO:0000256" key="1">
    <source>
        <dbReference type="ARBA" id="ARBA00000012"/>
    </source>
</evidence>
<dbReference type="PANTHER" id="PTHR20941">
    <property type="entry name" value="FOLATE SYNTHESIS PROTEINS"/>
    <property type="match status" value="1"/>
</dbReference>
<dbReference type="InterPro" id="IPR011005">
    <property type="entry name" value="Dihydropteroate_synth-like_sf"/>
</dbReference>
<name>A0ABY8MJE8_9SPIO</name>
<comment type="pathway">
    <text evidence="3">Cofactor biosynthesis; tetrahydrofolate biosynthesis; 7,8-dihydrofolate from 2-amino-4-hydroxy-6-hydroxymethyl-7,8-dihydropteridine diphosphate and 4-aminobenzoate: step 1/2.</text>
</comment>
<evidence type="ECO:0000256" key="7">
    <source>
        <dbReference type="ARBA" id="ARBA00022842"/>
    </source>
</evidence>
<comment type="cofactor">
    <cofactor evidence="2">
        <name>Mg(2+)</name>
        <dbReference type="ChEBI" id="CHEBI:18420"/>
    </cofactor>
</comment>
<dbReference type="Gene3D" id="3.20.20.20">
    <property type="entry name" value="Dihydropteroate synthase-like"/>
    <property type="match status" value="1"/>
</dbReference>
<dbReference type="NCBIfam" id="TIGR01496">
    <property type="entry name" value="DHPS"/>
    <property type="match status" value="1"/>
</dbReference>
<proteinExistence type="predicted"/>
<dbReference type="EMBL" id="CP123443">
    <property type="protein sequence ID" value="WGK70142.1"/>
    <property type="molecule type" value="Genomic_DNA"/>
</dbReference>
<evidence type="ECO:0000313" key="11">
    <source>
        <dbReference type="Proteomes" id="UP001228690"/>
    </source>
</evidence>
<dbReference type="InterPro" id="IPR000489">
    <property type="entry name" value="Pterin-binding_dom"/>
</dbReference>
<evidence type="ECO:0000256" key="4">
    <source>
        <dbReference type="ARBA" id="ARBA00012458"/>
    </source>
</evidence>
<evidence type="ECO:0000256" key="3">
    <source>
        <dbReference type="ARBA" id="ARBA00004763"/>
    </source>
</evidence>
<dbReference type="CDD" id="cd00739">
    <property type="entry name" value="DHPS"/>
    <property type="match status" value="1"/>
</dbReference>
<dbReference type="Pfam" id="PF00809">
    <property type="entry name" value="Pterin_bind"/>
    <property type="match status" value="1"/>
</dbReference>
<accession>A0ABY8MJE8</accession>
<dbReference type="RefSeq" id="WP_326928349.1">
    <property type="nucleotide sequence ID" value="NZ_CP123443.1"/>
</dbReference>
<dbReference type="Proteomes" id="UP001228690">
    <property type="component" value="Chromosome"/>
</dbReference>
<dbReference type="PROSITE" id="PS00793">
    <property type="entry name" value="DHPS_2"/>
    <property type="match status" value="1"/>
</dbReference>
<gene>
    <name evidence="10" type="primary">folP</name>
    <name evidence="10" type="ORF">P0082_04580</name>
</gene>
<dbReference type="InterPro" id="IPR006390">
    <property type="entry name" value="DHP_synth_dom"/>
</dbReference>
<keyword evidence="5 10" id="KW-0808">Transferase</keyword>
<keyword evidence="7" id="KW-0460">Magnesium</keyword>
<dbReference type="SUPFAM" id="SSF51717">
    <property type="entry name" value="Dihydropteroate synthetase-like"/>
    <property type="match status" value="1"/>
</dbReference>
<evidence type="ECO:0000313" key="10">
    <source>
        <dbReference type="EMBL" id="WGK70142.1"/>
    </source>
</evidence>
<evidence type="ECO:0000256" key="8">
    <source>
        <dbReference type="ARBA" id="ARBA00022909"/>
    </source>
</evidence>
<evidence type="ECO:0000256" key="5">
    <source>
        <dbReference type="ARBA" id="ARBA00022679"/>
    </source>
</evidence>
<feature type="domain" description="Pterin-binding" evidence="9">
    <location>
        <begin position="56"/>
        <end position="69"/>
    </location>
</feature>
<keyword evidence="6" id="KW-0479">Metal-binding</keyword>
<organism evidence="10 11">
    <name type="scientific">Candidatus Haliotispira prima</name>
    <dbReference type="NCBI Taxonomy" id="3034016"/>
    <lineage>
        <taxon>Bacteria</taxon>
        <taxon>Pseudomonadati</taxon>
        <taxon>Spirochaetota</taxon>
        <taxon>Spirochaetia</taxon>
        <taxon>Spirochaetales</taxon>
        <taxon>Spirochaetaceae</taxon>
        <taxon>Candidatus Haliotispira</taxon>
    </lineage>
</organism>